<keyword evidence="9" id="KW-0233">DNA recombination</keyword>
<name>A0AAV1JKV3_9NEOP</name>
<keyword evidence="13" id="KW-1185">Reference proteome</keyword>
<dbReference type="InterPro" id="IPR039537">
    <property type="entry name" value="Retrotran_Ty1/copia-like"/>
</dbReference>
<dbReference type="SUPFAM" id="SSF53098">
    <property type="entry name" value="Ribonuclease H-like"/>
    <property type="match status" value="1"/>
</dbReference>
<evidence type="ECO:0000313" key="12">
    <source>
        <dbReference type="EMBL" id="CAK1549216.1"/>
    </source>
</evidence>
<feature type="region of interest" description="Disordered" evidence="10">
    <location>
        <begin position="204"/>
        <end position="237"/>
    </location>
</feature>
<evidence type="ECO:0000256" key="10">
    <source>
        <dbReference type="SAM" id="MobiDB-lite"/>
    </source>
</evidence>
<dbReference type="EMBL" id="CAVLEF010000011">
    <property type="protein sequence ID" value="CAK1549216.1"/>
    <property type="molecule type" value="Genomic_DNA"/>
</dbReference>
<dbReference type="GO" id="GO:0015074">
    <property type="term" value="P:DNA integration"/>
    <property type="evidence" value="ECO:0007669"/>
    <property type="project" value="UniProtKB-KW"/>
</dbReference>
<comment type="caution">
    <text evidence="12">The sequence shown here is derived from an EMBL/GenBank/DDBJ whole genome shotgun (WGS) entry which is preliminary data.</text>
</comment>
<dbReference type="GO" id="GO:0004519">
    <property type="term" value="F:endonuclease activity"/>
    <property type="evidence" value="ECO:0007669"/>
    <property type="project" value="UniProtKB-KW"/>
</dbReference>
<evidence type="ECO:0000256" key="7">
    <source>
        <dbReference type="ARBA" id="ARBA00022918"/>
    </source>
</evidence>
<evidence type="ECO:0000259" key="11">
    <source>
        <dbReference type="PROSITE" id="PS50994"/>
    </source>
</evidence>
<dbReference type="GO" id="GO:0003676">
    <property type="term" value="F:nucleic acid binding"/>
    <property type="evidence" value="ECO:0007669"/>
    <property type="project" value="InterPro"/>
</dbReference>
<dbReference type="AlphaFoldDB" id="A0AAV1JKV3"/>
<keyword evidence="8" id="KW-0808">Transferase</keyword>
<accession>A0AAV1JKV3</accession>
<dbReference type="Proteomes" id="UP001497472">
    <property type="component" value="Unassembled WGS sequence"/>
</dbReference>
<feature type="domain" description="Integrase catalytic" evidence="11">
    <location>
        <begin position="63"/>
        <end position="134"/>
    </location>
</feature>
<keyword evidence="8" id="KW-0548">Nucleotidyltransferase</keyword>
<keyword evidence="4" id="KW-0378">Hydrolase</keyword>
<dbReference type="InterPro" id="IPR057670">
    <property type="entry name" value="SH3_retrovirus"/>
</dbReference>
<dbReference type="InterPro" id="IPR012337">
    <property type="entry name" value="RNaseH-like_sf"/>
</dbReference>
<keyword evidence="3" id="KW-0255">Endonuclease</keyword>
<sequence length="440" mass="50185">MATKIGSMKLKSDVGICGILEDILYCPEVPYNLLSVSKMQCAGYTIVFNQEGVIVYDKKGDVIISVPRTPQLNGVAERMVRTITEKARSLISCAKLNKVFWGEAVLTAVYLINITPTKALKCNKTPYELWHEKKPQIKYLKVFGSTVFVHNKEVKCKFDDKSWKGILVGYEPNGYKVWKPENEKLVIVRDVIVDEIDYLKSRPASESRLPEENIQNSQFKETDPEDQSVSTKSHVSNKLKSGINKSDEYEIPCKIIKSNHDNTSSVDKKLSSLSKPTDSHTELRRSARIKELDPVSYKNLNDGINDCLMCAQSILYEIPKCYDEIKYRSDRTLWDQAIASELQSLSENNTWVIVPKPNNKNIVDCKWIFTIKNDEFGNPVKYKARLVARELSSSNIAYLHNKLKMQYIQTCESLEFLISPVSIQLDVNCVDWPKNYVGKV</sequence>
<dbReference type="PANTHER" id="PTHR42648:SF11">
    <property type="entry name" value="TRANSPOSON TY4-P GAG-POL POLYPROTEIN"/>
    <property type="match status" value="1"/>
</dbReference>
<dbReference type="GO" id="GO:0006310">
    <property type="term" value="P:DNA recombination"/>
    <property type="evidence" value="ECO:0007669"/>
    <property type="project" value="UniProtKB-KW"/>
</dbReference>
<evidence type="ECO:0000256" key="9">
    <source>
        <dbReference type="ARBA" id="ARBA00023172"/>
    </source>
</evidence>
<evidence type="ECO:0000256" key="8">
    <source>
        <dbReference type="ARBA" id="ARBA00022932"/>
    </source>
</evidence>
<keyword evidence="2" id="KW-0479">Metal-binding</keyword>
<reference evidence="12 13" key="1">
    <citation type="submission" date="2023-11" db="EMBL/GenBank/DDBJ databases">
        <authorList>
            <person name="Okamura Y."/>
        </authorList>
    </citation>
    <scope>NUCLEOTIDE SEQUENCE [LARGE SCALE GENOMIC DNA]</scope>
</reference>
<dbReference type="PANTHER" id="PTHR42648">
    <property type="entry name" value="TRANSPOSASE, PUTATIVE-RELATED"/>
    <property type="match status" value="1"/>
</dbReference>
<dbReference type="GO" id="GO:0046872">
    <property type="term" value="F:metal ion binding"/>
    <property type="evidence" value="ECO:0007669"/>
    <property type="project" value="UniProtKB-KW"/>
</dbReference>
<dbReference type="GO" id="GO:0016787">
    <property type="term" value="F:hydrolase activity"/>
    <property type="evidence" value="ECO:0007669"/>
    <property type="project" value="UniProtKB-KW"/>
</dbReference>
<evidence type="ECO:0000256" key="4">
    <source>
        <dbReference type="ARBA" id="ARBA00022801"/>
    </source>
</evidence>
<evidence type="ECO:0000313" key="13">
    <source>
        <dbReference type="Proteomes" id="UP001497472"/>
    </source>
</evidence>
<organism evidence="12 13">
    <name type="scientific">Leptosia nina</name>
    <dbReference type="NCBI Taxonomy" id="320188"/>
    <lineage>
        <taxon>Eukaryota</taxon>
        <taxon>Metazoa</taxon>
        <taxon>Ecdysozoa</taxon>
        <taxon>Arthropoda</taxon>
        <taxon>Hexapoda</taxon>
        <taxon>Insecta</taxon>
        <taxon>Pterygota</taxon>
        <taxon>Neoptera</taxon>
        <taxon>Endopterygota</taxon>
        <taxon>Lepidoptera</taxon>
        <taxon>Glossata</taxon>
        <taxon>Ditrysia</taxon>
        <taxon>Papilionoidea</taxon>
        <taxon>Pieridae</taxon>
        <taxon>Pierinae</taxon>
        <taxon>Leptosia</taxon>
    </lineage>
</organism>
<protein>
    <recommendedName>
        <fullName evidence="11">Integrase catalytic domain-containing protein</fullName>
    </recommendedName>
</protein>
<proteinExistence type="predicted"/>
<feature type="region of interest" description="Disordered" evidence="10">
    <location>
        <begin position="262"/>
        <end position="284"/>
    </location>
</feature>
<evidence type="ECO:0000256" key="5">
    <source>
        <dbReference type="ARBA" id="ARBA00022842"/>
    </source>
</evidence>
<dbReference type="PROSITE" id="PS50994">
    <property type="entry name" value="INTEGRASE"/>
    <property type="match status" value="1"/>
</dbReference>
<keyword evidence="8" id="KW-0239">DNA-directed DNA polymerase</keyword>
<dbReference type="Pfam" id="PF25597">
    <property type="entry name" value="SH3_retrovirus"/>
    <property type="match status" value="1"/>
</dbReference>
<dbReference type="GO" id="GO:0003964">
    <property type="term" value="F:RNA-directed DNA polymerase activity"/>
    <property type="evidence" value="ECO:0007669"/>
    <property type="project" value="UniProtKB-KW"/>
</dbReference>
<keyword evidence="5" id="KW-0460">Magnesium</keyword>
<dbReference type="Gene3D" id="3.30.420.10">
    <property type="entry name" value="Ribonuclease H-like superfamily/Ribonuclease H"/>
    <property type="match status" value="1"/>
</dbReference>
<feature type="compositionally biased region" description="Polar residues" evidence="10">
    <location>
        <begin position="227"/>
        <end position="237"/>
    </location>
</feature>
<evidence type="ECO:0000256" key="6">
    <source>
        <dbReference type="ARBA" id="ARBA00022908"/>
    </source>
</evidence>
<evidence type="ECO:0000256" key="3">
    <source>
        <dbReference type="ARBA" id="ARBA00022759"/>
    </source>
</evidence>
<keyword evidence="7" id="KW-0695">RNA-directed DNA polymerase</keyword>
<dbReference type="InterPro" id="IPR001584">
    <property type="entry name" value="Integrase_cat-core"/>
</dbReference>
<gene>
    <name evidence="12" type="ORF">LNINA_LOCUS8532</name>
</gene>
<dbReference type="InterPro" id="IPR036397">
    <property type="entry name" value="RNaseH_sf"/>
</dbReference>
<evidence type="ECO:0000256" key="2">
    <source>
        <dbReference type="ARBA" id="ARBA00022723"/>
    </source>
</evidence>
<keyword evidence="1" id="KW-0540">Nuclease</keyword>
<keyword evidence="6" id="KW-0229">DNA integration</keyword>
<dbReference type="GO" id="GO:0003887">
    <property type="term" value="F:DNA-directed DNA polymerase activity"/>
    <property type="evidence" value="ECO:0007669"/>
    <property type="project" value="UniProtKB-KW"/>
</dbReference>
<evidence type="ECO:0000256" key="1">
    <source>
        <dbReference type="ARBA" id="ARBA00022722"/>
    </source>
</evidence>